<evidence type="ECO:0000313" key="7">
    <source>
        <dbReference type="EMBL" id="AKE41868.1"/>
    </source>
</evidence>
<keyword evidence="3 7" id="KW-0489">Methyltransferase</keyword>
<dbReference type="Gene3D" id="3.40.1010.10">
    <property type="entry name" value="Cobalt-precorrin-4 Transmethylase, Domain 1"/>
    <property type="match status" value="1"/>
</dbReference>
<keyword evidence="5" id="KW-0949">S-adenosyl-L-methionine</keyword>
<reference evidence="7 8" key="1">
    <citation type="journal article" date="2015" name="Genome Announc.">
        <title>Complete Genome Sequence of Corynebacterium kutscheri DSM 20755, a Corynebacterial Type Strain with Remarkably Low G+C Content of Chromosomal DNA.</title>
        <authorList>
            <person name="Ruckert C."/>
            <person name="Albersmeier A."/>
            <person name="Winkler A."/>
            <person name="Tauch A."/>
        </authorList>
    </citation>
    <scope>NUCLEOTIDE SEQUENCE [LARGE SCALE GENOMIC DNA]</scope>
    <source>
        <strain evidence="7 8">DSM 20755</strain>
    </source>
</reference>
<dbReference type="Gene3D" id="3.30.950.10">
    <property type="entry name" value="Methyltransferase, Cobalt-precorrin-4 Transmethylase, Domain 2"/>
    <property type="match status" value="1"/>
</dbReference>
<evidence type="ECO:0000256" key="5">
    <source>
        <dbReference type="ARBA" id="ARBA00022691"/>
    </source>
</evidence>
<dbReference type="InterPro" id="IPR014777">
    <property type="entry name" value="4pyrrole_Mease_sub1"/>
</dbReference>
<evidence type="ECO:0000256" key="4">
    <source>
        <dbReference type="ARBA" id="ARBA00022679"/>
    </source>
</evidence>
<evidence type="ECO:0000256" key="3">
    <source>
        <dbReference type="ARBA" id="ARBA00022603"/>
    </source>
</evidence>
<accession>A0A0F6R2W3</accession>
<dbReference type="GO" id="GO:0009236">
    <property type="term" value="P:cobalamin biosynthetic process"/>
    <property type="evidence" value="ECO:0007669"/>
    <property type="project" value="UniProtKB-KW"/>
</dbReference>
<keyword evidence="8" id="KW-1185">Reference proteome</keyword>
<dbReference type="AlphaFoldDB" id="A0A0F6R2W3"/>
<dbReference type="HOGENOM" id="CLU_098653_0_0_11"/>
<dbReference type="InterPro" id="IPR014776">
    <property type="entry name" value="4pyrrole_Mease_sub2"/>
</dbReference>
<dbReference type="STRING" id="35755.UL82_08555"/>
<gene>
    <name evidence="7" type="primary">cobF</name>
    <name evidence="7" type="ORF">UL82_08555</name>
</gene>
<dbReference type="EC" id="2.1.1.152" evidence="7"/>
<dbReference type="GO" id="GO:0043819">
    <property type="term" value="F:precorrin-6A synthase (deacetylating) activity"/>
    <property type="evidence" value="ECO:0007669"/>
    <property type="project" value="UniProtKB-EC"/>
</dbReference>
<name>A0A0F6R2W3_9CORY</name>
<dbReference type="Proteomes" id="UP000033457">
    <property type="component" value="Chromosome"/>
</dbReference>
<evidence type="ECO:0000259" key="6">
    <source>
        <dbReference type="Pfam" id="PF00590"/>
    </source>
</evidence>
<keyword evidence="4 7" id="KW-0808">Transferase</keyword>
<dbReference type="Pfam" id="PF00590">
    <property type="entry name" value="TP_methylase"/>
    <property type="match status" value="1"/>
</dbReference>
<dbReference type="SUPFAM" id="SSF53790">
    <property type="entry name" value="Tetrapyrrole methylase"/>
    <property type="match status" value="1"/>
</dbReference>
<dbReference type="EMBL" id="CP011312">
    <property type="protein sequence ID" value="AKE41868.1"/>
    <property type="molecule type" value="Genomic_DNA"/>
</dbReference>
<dbReference type="InterPro" id="IPR000878">
    <property type="entry name" value="4pyrrol_Mease"/>
</dbReference>
<dbReference type="InterPro" id="IPR035996">
    <property type="entry name" value="4pyrrol_Methylase_sf"/>
</dbReference>
<evidence type="ECO:0000313" key="8">
    <source>
        <dbReference type="Proteomes" id="UP000033457"/>
    </source>
</evidence>
<dbReference type="NCBIfam" id="TIGR02434">
    <property type="entry name" value="CobF"/>
    <property type="match status" value="1"/>
</dbReference>
<evidence type="ECO:0000256" key="1">
    <source>
        <dbReference type="ARBA" id="ARBA00004953"/>
    </source>
</evidence>
<dbReference type="CDD" id="cd11643">
    <property type="entry name" value="Precorrin-6A-synthase"/>
    <property type="match status" value="1"/>
</dbReference>
<protein>
    <submittedName>
        <fullName evidence="7">Precorrin-6A synthase (Deacetylating)</fullName>
        <ecNumber evidence="7">2.1.1.152</ecNumber>
    </submittedName>
</protein>
<dbReference type="PANTHER" id="PTHR43467">
    <property type="entry name" value="COBALT-PRECORRIN-2 C(20)-METHYLTRANSFERASE"/>
    <property type="match status" value="1"/>
</dbReference>
<dbReference type="GO" id="GO:0032259">
    <property type="term" value="P:methylation"/>
    <property type="evidence" value="ECO:0007669"/>
    <property type="project" value="UniProtKB-KW"/>
</dbReference>
<comment type="pathway">
    <text evidence="1">Cofactor biosynthesis; adenosylcobalamin biosynthesis.</text>
</comment>
<dbReference type="InterPro" id="IPR012797">
    <property type="entry name" value="CobF"/>
</dbReference>
<dbReference type="PIRSF" id="PIRSF036525">
    <property type="entry name" value="CobF"/>
    <property type="match status" value="1"/>
</dbReference>
<organism evidence="7 8">
    <name type="scientific">Corynebacterium kutscheri</name>
    <dbReference type="NCBI Taxonomy" id="35755"/>
    <lineage>
        <taxon>Bacteria</taxon>
        <taxon>Bacillati</taxon>
        <taxon>Actinomycetota</taxon>
        <taxon>Actinomycetes</taxon>
        <taxon>Mycobacteriales</taxon>
        <taxon>Corynebacteriaceae</taxon>
        <taxon>Corynebacterium</taxon>
    </lineage>
</organism>
<sequence>MTSLISTATKIKPVRTLYVIGIGAGSPDYLSQQAISALSRSEVVISLDKGDAKADLLALRQQIVDTHAPEVPIVAVTDPPRDRKPQDYRAEVLRWHQARATLLAQTIRANSSEQGQVAFLVWGDPSLYDSTLRIIEHMRNLEDLDCEVKVIPGITAVQVLTAEHAILINRIGEAIHITTGRNFADTPAQQRRNCVVMLDGKASWLDVYTEHTYIYWGAFLGTPQQVLRKGYVAEIGEELAQLKARLRAEHGWIMDTYLIREFDEENPADQVGEGIH</sequence>
<evidence type="ECO:0000256" key="2">
    <source>
        <dbReference type="ARBA" id="ARBA00022573"/>
    </source>
</evidence>
<dbReference type="KEGG" id="cku:UL82_08555"/>
<proteinExistence type="predicted"/>
<keyword evidence="2" id="KW-0169">Cobalamin biosynthesis</keyword>
<dbReference type="PANTHER" id="PTHR43467:SF1">
    <property type="entry name" value="PRECORRIN-6A SYNTHASE [DEACETYLATING]"/>
    <property type="match status" value="1"/>
</dbReference>
<feature type="domain" description="Tetrapyrrole methylase" evidence="6">
    <location>
        <begin position="16"/>
        <end position="235"/>
    </location>
</feature>